<dbReference type="Gene3D" id="3.30.450.20">
    <property type="entry name" value="PAS domain"/>
    <property type="match status" value="2"/>
</dbReference>
<keyword evidence="3" id="KW-1185">Reference proteome</keyword>
<comment type="caution">
    <text evidence="2">The sequence shown here is derived from an EMBL/GenBank/DDBJ whole genome shotgun (WGS) entry which is preliminary data.</text>
</comment>
<organism evidence="2 3">
    <name type="scientific">Methylobacterium goesingense</name>
    <dbReference type="NCBI Taxonomy" id="243690"/>
    <lineage>
        <taxon>Bacteria</taxon>
        <taxon>Pseudomonadati</taxon>
        <taxon>Pseudomonadota</taxon>
        <taxon>Alphaproteobacteria</taxon>
        <taxon>Hyphomicrobiales</taxon>
        <taxon>Methylobacteriaceae</taxon>
        <taxon>Methylobacterium</taxon>
    </lineage>
</organism>
<keyword evidence="1" id="KW-0812">Transmembrane</keyword>
<protein>
    <submittedName>
        <fullName evidence="2">Uncharacterized protein</fullName>
    </submittedName>
</protein>
<reference evidence="2 3" key="1">
    <citation type="submission" date="2024-06" db="EMBL/GenBank/DDBJ databases">
        <title>Genomic Encyclopedia of Type Strains, Phase IV (KMG-IV): sequencing the most valuable type-strain genomes for metagenomic binning, comparative biology and taxonomic classification.</title>
        <authorList>
            <person name="Goeker M."/>
        </authorList>
    </citation>
    <scope>NUCLEOTIDE SEQUENCE [LARGE SCALE GENOMIC DNA]</scope>
    <source>
        <strain evidence="2 3">DSM 21331</strain>
    </source>
</reference>
<sequence length="487" mass="51553">MRYGLFSSLRSLLAFLLILATAFGGLAVLSTSDRGTSEARRIEATWRVQADLVAERLEQGLLAVERELLFAAQSLAIQVPGGNPDAPARLLAAWQRLHPELADALFADRAGEVLAASRRSIQGADVSGSPWFARALSGLVVGEAAHGSRAGTGVTRNLIVAAPVGEAGAPFGIVAVQLPPEWTDGIVAGARRMLPNGGRGLSIRVMNGSGRSLHQSGPDAQGPEIRATVGDVEQGGVGWLVTLRPAETAAPALPLLVLLGAGLFAAAVGWLLGGWAGCSVDLAEALCRQEGQTRTVPFPLTRDLNRLTGSIRAAVERSMVRERLLQEKRAALARSRDRIRAIRSLSGSTCWEIDLATGKVVWTDREDEPGGTAPERVCDLAEVLAHVEPEDRAMMRDALGAVQAQHGSVREVIVRTRSGAERIAGRRLAFRLSAMGGAGTGRIYALSREYVEPLLIAPSVAGSTVGVERRSPGLARPRHEGALRRIG</sequence>
<accession>A0ABV2LBH0</accession>
<proteinExistence type="predicted"/>
<dbReference type="Proteomes" id="UP001549145">
    <property type="component" value="Unassembled WGS sequence"/>
</dbReference>
<evidence type="ECO:0000313" key="2">
    <source>
        <dbReference type="EMBL" id="MET3695186.1"/>
    </source>
</evidence>
<dbReference type="RefSeq" id="WP_238282884.1">
    <property type="nucleotide sequence ID" value="NZ_BPQL01000208.1"/>
</dbReference>
<evidence type="ECO:0000313" key="3">
    <source>
        <dbReference type="Proteomes" id="UP001549145"/>
    </source>
</evidence>
<keyword evidence="1" id="KW-1133">Transmembrane helix</keyword>
<evidence type="ECO:0000256" key="1">
    <source>
        <dbReference type="SAM" id="Phobius"/>
    </source>
</evidence>
<keyword evidence="1" id="KW-0472">Membrane</keyword>
<gene>
    <name evidence="2" type="ORF">ABID43_004752</name>
</gene>
<dbReference type="EMBL" id="JBEPMM010000023">
    <property type="protein sequence ID" value="MET3695186.1"/>
    <property type="molecule type" value="Genomic_DNA"/>
</dbReference>
<feature type="transmembrane region" description="Helical" evidence="1">
    <location>
        <begin position="252"/>
        <end position="272"/>
    </location>
</feature>
<name>A0ABV2LBH0_9HYPH</name>